<feature type="transmembrane region" description="Helical" evidence="9">
    <location>
        <begin position="454"/>
        <end position="474"/>
    </location>
</feature>
<dbReference type="GO" id="GO:0046677">
    <property type="term" value="P:response to antibiotic"/>
    <property type="evidence" value="ECO:0007669"/>
    <property type="project" value="UniProtKB-KW"/>
</dbReference>
<dbReference type="AlphaFoldDB" id="A0ABD5DZV9"/>
<keyword evidence="7" id="KW-0046">Antibiotic resistance</keyword>
<evidence type="ECO:0000256" key="7">
    <source>
        <dbReference type="ARBA" id="ARBA00023251"/>
    </source>
</evidence>
<dbReference type="Proteomes" id="UP001183607">
    <property type="component" value="Unassembled WGS sequence"/>
</dbReference>
<dbReference type="Gene3D" id="1.20.1250.20">
    <property type="entry name" value="MFS general substrate transporter like domains"/>
    <property type="match status" value="1"/>
</dbReference>
<evidence type="ECO:0000313" key="12">
    <source>
        <dbReference type="Proteomes" id="UP001183607"/>
    </source>
</evidence>
<dbReference type="PANTHER" id="PTHR42718">
    <property type="entry name" value="MAJOR FACILITATOR SUPERFAMILY MULTIDRUG TRANSPORTER MFSC"/>
    <property type="match status" value="1"/>
</dbReference>
<feature type="transmembrane region" description="Helical" evidence="9">
    <location>
        <begin position="187"/>
        <end position="207"/>
    </location>
</feature>
<feature type="transmembrane region" description="Helical" evidence="9">
    <location>
        <begin position="99"/>
        <end position="118"/>
    </location>
</feature>
<feature type="transmembrane region" description="Helical" evidence="9">
    <location>
        <begin position="321"/>
        <end position="341"/>
    </location>
</feature>
<proteinExistence type="predicted"/>
<protein>
    <submittedName>
        <fullName evidence="11">MFS transporter</fullName>
    </submittedName>
</protein>
<feature type="transmembrane region" description="Helical" evidence="9">
    <location>
        <begin position="413"/>
        <end position="434"/>
    </location>
</feature>
<feature type="transmembrane region" description="Helical" evidence="9">
    <location>
        <begin position="124"/>
        <end position="147"/>
    </location>
</feature>
<keyword evidence="5 9" id="KW-1133">Transmembrane helix</keyword>
<dbReference type="InterPro" id="IPR020846">
    <property type="entry name" value="MFS_dom"/>
</dbReference>
<keyword evidence="6 9" id="KW-0472">Membrane</keyword>
<dbReference type="InterPro" id="IPR011701">
    <property type="entry name" value="MFS"/>
</dbReference>
<evidence type="ECO:0000259" key="10">
    <source>
        <dbReference type="PROSITE" id="PS50850"/>
    </source>
</evidence>
<organism evidence="11 12">
    <name type="scientific">Streptomyces evansiae</name>
    <dbReference type="NCBI Taxonomy" id="3075535"/>
    <lineage>
        <taxon>Bacteria</taxon>
        <taxon>Bacillati</taxon>
        <taxon>Actinomycetota</taxon>
        <taxon>Actinomycetes</taxon>
        <taxon>Kitasatosporales</taxon>
        <taxon>Streptomycetaceae</taxon>
        <taxon>Streptomyces</taxon>
    </lineage>
</organism>
<reference evidence="12" key="1">
    <citation type="submission" date="2023-07" db="EMBL/GenBank/DDBJ databases">
        <title>30 novel species of actinomycetes from the DSMZ collection.</title>
        <authorList>
            <person name="Nouioui I."/>
        </authorList>
    </citation>
    <scope>NUCLEOTIDE SEQUENCE [LARGE SCALE GENOMIC DNA]</scope>
    <source>
        <strain evidence="12">DSM 41982</strain>
    </source>
</reference>
<keyword evidence="2" id="KW-0813">Transport</keyword>
<dbReference type="SUPFAM" id="SSF103473">
    <property type="entry name" value="MFS general substrate transporter"/>
    <property type="match status" value="1"/>
</dbReference>
<feature type="region of interest" description="Disordered" evidence="8">
    <location>
        <begin position="1"/>
        <end position="25"/>
    </location>
</feature>
<evidence type="ECO:0000256" key="6">
    <source>
        <dbReference type="ARBA" id="ARBA00023136"/>
    </source>
</evidence>
<dbReference type="GO" id="GO:0005886">
    <property type="term" value="C:plasma membrane"/>
    <property type="evidence" value="ECO:0007669"/>
    <property type="project" value="UniProtKB-SubCell"/>
</dbReference>
<feature type="transmembrane region" description="Helical" evidence="9">
    <location>
        <begin position="287"/>
        <end position="309"/>
    </location>
</feature>
<evidence type="ECO:0000256" key="3">
    <source>
        <dbReference type="ARBA" id="ARBA00022475"/>
    </source>
</evidence>
<feature type="transmembrane region" description="Helical" evidence="9">
    <location>
        <begin position="159"/>
        <end position="181"/>
    </location>
</feature>
<dbReference type="InterPro" id="IPR036259">
    <property type="entry name" value="MFS_trans_sf"/>
</dbReference>
<dbReference type="Pfam" id="PF07690">
    <property type="entry name" value="MFS_1"/>
    <property type="match status" value="1"/>
</dbReference>
<dbReference type="Gene3D" id="1.20.1720.10">
    <property type="entry name" value="Multidrug resistance protein D"/>
    <property type="match status" value="1"/>
</dbReference>
<gene>
    <name evidence="11" type="ORF">RM574_03770</name>
</gene>
<evidence type="ECO:0000256" key="2">
    <source>
        <dbReference type="ARBA" id="ARBA00022448"/>
    </source>
</evidence>
<comment type="subcellular location">
    <subcellularLocation>
        <location evidence="1">Cell membrane</location>
        <topology evidence="1">Multi-pass membrane protein</topology>
    </subcellularLocation>
</comment>
<comment type="caution">
    <text evidence="11">The sequence shown here is derived from an EMBL/GenBank/DDBJ whole genome shotgun (WGS) entry which is preliminary data.</text>
</comment>
<dbReference type="RefSeq" id="WP_311676621.1">
    <property type="nucleotide sequence ID" value="NZ_JAVRER010000004.1"/>
</dbReference>
<feature type="transmembrane region" description="Helical" evidence="9">
    <location>
        <begin position="219"/>
        <end position="239"/>
    </location>
</feature>
<evidence type="ECO:0000256" key="1">
    <source>
        <dbReference type="ARBA" id="ARBA00004651"/>
    </source>
</evidence>
<feature type="transmembrane region" description="Helical" evidence="9">
    <location>
        <begin position="377"/>
        <end position="401"/>
    </location>
</feature>
<keyword evidence="4 9" id="KW-0812">Transmembrane</keyword>
<feature type="transmembrane region" description="Helical" evidence="9">
    <location>
        <begin position="21"/>
        <end position="43"/>
    </location>
</feature>
<feature type="transmembrane region" description="Helical" evidence="9">
    <location>
        <begin position="68"/>
        <end position="87"/>
    </location>
</feature>
<evidence type="ECO:0000256" key="4">
    <source>
        <dbReference type="ARBA" id="ARBA00022692"/>
    </source>
</evidence>
<dbReference type="InterPro" id="IPR005829">
    <property type="entry name" value="Sugar_transporter_CS"/>
</dbReference>
<dbReference type="PROSITE" id="PS00216">
    <property type="entry name" value="SUGAR_TRANSPORT_1"/>
    <property type="match status" value="1"/>
</dbReference>
<dbReference type="PROSITE" id="PS50850">
    <property type="entry name" value="MFS"/>
    <property type="match status" value="1"/>
</dbReference>
<evidence type="ECO:0000313" key="11">
    <source>
        <dbReference type="EMBL" id="MDT0414597.1"/>
    </source>
</evidence>
<feature type="domain" description="Major facilitator superfamily (MFS) profile" evidence="10">
    <location>
        <begin position="33"/>
        <end position="479"/>
    </location>
</feature>
<dbReference type="PANTHER" id="PTHR42718:SF46">
    <property type="entry name" value="BLR6921 PROTEIN"/>
    <property type="match status" value="1"/>
</dbReference>
<evidence type="ECO:0000256" key="9">
    <source>
        <dbReference type="SAM" id="Phobius"/>
    </source>
</evidence>
<accession>A0ABD5DZV9</accession>
<feature type="transmembrane region" description="Helical" evidence="9">
    <location>
        <begin position="353"/>
        <end position="371"/>
    </location>
</feature>
<evidence type="ECO:0000256" key="5">
    <source>
        <dbReference type="ARBA" id="ARBA00022989"/>
    </source>
</evidence>
<dbReference type="EMBL" id="JAVRER010000004">
    <property type="protein sequence ID" value="MDT0414597.1"/>
    <property type="molecule type" value="Genomic_DNA"/>
</dbReference>
<keyword evidence="3" id="KW-1003">Cell membrane</keyword>
<evidence type="ECO:0000256" key="8">
    <source>
        <dbReference type="SAM" id="MobiDB-lite"/>
    </source>
</evidence>
<dbReference type="CDD" id="cd17321">
    <property type="entry name" value="MFS_MMR_MDR_like"/>
    <property type="match status" value="1"/>
</dbReference>
<sequence length="486" mass="49354">MRRAAAPGRRAGRPAPAKSAAGPGAAPAPGTAALLVLCAAHFMDAIDLSDVGVALPAVQRDLGMAPGSLQWVVSAYALGYGGFLLLGGRVADLYGRRRAFLTAVAVFGAVSALGALAPSGGLLVAARAVKGIAAGFLAPAALSLITTRWPEGPRRGRALGWYTTAGACGFVGGLVLGGVLTEWSWRLVLALPVPLAAVALIAGRRLLPADPAPGTRARIDVPGALTATGGLVVLVYGLTQAPAHGWLSARTVVLLAVAVGLLALFVRVESRAREPLVPPRFLRRRTTAGVNLTIFAMWGAYTAFAFLATPHFQNVLGWTPLQTAGAFVPLGLANGALAPFAGRFTARFGARRTIATGMLLLAASYALFFRAGPDSSFLTVILPVMVLNGAGTAATFPALNMSAVAGIPDREQGLAGALLNTFTQIGGAVVLALVTAVSEAGRRANPADPMAGHGAGTAVVVGTVLAGLLCALLLRNAPRTTQGDPS</sequence>
<name>A0ABD5DZV9_9ACTN</name>
<feature type="transmembrane region" description="Helical" evidence="9">
    <location>
        <begin position="245"/>
        <end position="266"/>
    </location>
</feature>